<evidence type="ECO:0000313" key="1">
    <source>
        <dbReference type="EMBL" id="KAL1282277.1"/>
    </source>
</evidence>
<evidence type="ECO:0000313" key="2">
    <source>
        <dbReference type="Proteomes" id="UP001558613"/>
    </source>
</evidence>
<comment type="caution">
    <text evidence="1">The sequence shown here is derived from an EMBL/GenBank/DDBJ whole genome shotgun (WGS) entry which is preliminary data.</text>
</comment>
<sequence length="86" mass="9930">MENRNLCRGFGGKRIRKHDEVHGGSDLYSFWHIGTADGEIERAHRVFPRPNPEDRPRPILVRFMRSGDGDAILRAAREKGEIQYLT</sequence>
<dbReference type="Gene3D" id="3.30.70.1820">
    <property type="entry name" value="L1 transposable element, RRM domain"/>
    <property type="match status" value="1"/>
</dbReference>
<organism evidence="1 2">
    <name type="scientific">Cirrhinus molitorella</name>
    <name type="common">mud carp</name>
    <dbReference type="NCBI Taxonomy" id="172907"/>
    <lineage>
        <taxon>Eukaryota</taxon>
        <taxon>Metazoa</taxon>
        <taxon>Chordata</taxon>
        <taxon>Craniata</taxon>
        <taxon>Vertebrata</taxon>
        <taxon>Euteleostomi</taxon>
        <taxon>Actinopterygii</taxon>
        <taxon>Neopterygii</taxon>
        <taxon>Teleostei</taxon>
        <taxon>Ostariophysi</taxon>
        <taxon>Cypriniformes</taxon>
        <taxon>Cyprinidae</taxon>
        <taxon>Labeoninae</taxon>
        <taxon>Labeonini</taxon>
        <taxon>Cirrhinus</taxon>
    </lineage>
</organism>
<keyword evidence="2" id="KW-1185">Reference proteome</keyword>
<proteinExistence type="predicted"/>
<dbReference type="EMBL" id="JAYMGO010000001">
    <property type="protein sequence ID" value="KAL1282277.1"/>
    <property type="molecule type" value="Genomic_DNA"/>
</dbReference>
<dbReference type="Proteomes" id="UP001558613">
    <property type="component" value="Unassembled WGS sequence"/>
</dbReference>
<reference evidence="1 2" key="1">
    <citation type="submission" date="2023-09" db="EMBL/GenBank/DDBJ databases">
        <authorList>
            <person name="Wang M."/>
        </authorList>
    </citation>
    <scope>NUCLEOTIDE SEQUENCE [LARGE SCALE GENOMIC DNA]</scope>
    <source>
        <strain evidence="1">GT-2023</strain>
        <tissue evidence="1">Liver</tissue>
    </source>
</reference>
<gene>
    <name evidence="1" type="ORF">QQF64_001080</name>
</gene>
<protein>
    <submittedName>
        <fullName evidence="1">Uncharacterized protein</fullName>
    </submittedName>
</protein>
<accession>A0ABR3NZK2</accession>
<name>A0ABR3NZK2_9TELE</name>